<gene>
    <name evidence="3" type="ORF">L6773_10570</name>
</gene>
<keyword evidence="4" id="KW-1185">Reference proteome</keyword>
<dbReference type="InterPro" id="IPR021301">
    <property type="entry name" value="DUF2779"/>
</dbReference>
<name>A0ABS9KDS5_9BACT</name>
<comment type="caution">
    <text evidence="3">The sequence shown here is derived from an EMBL/GenBank/DDBJ whole genome shotgun (WGS) entry which is preliminary data.</text>
</comment>
<accession>A0ABS9KDS5</accession>
<organism evidence="3 4">
    <name type="scientific">Rhodohalobacter sulfatireducens</name>
    <dbReference type="NCBI Taxonomy" id="2911366"/>
    <lineage>
        <taxon>Bacteria</taxon>
        <taxon>Pseudomonadati</taxon>
        <taxon>Balneolota</taxon>
        <taxon>Balneolia</taxon>
        <taxon>Balneolales</taxon>
        <taxon>Balneolaceae</taxon>
        <taxon>Rhodohalobacter</taxon>
    </lineage>
</organism>
<dbReference type="Pfam" id="PF11074">
    <property type="entry name" value="DUF2779"/>
    <property type="match status" value="1"/>
</dbReference>
<evidence type="ECO:0000256" key="1">
    <source>
        <dbReference type="SAM" id="Coils"/>
    </source>
</evidence>
<sequence length="631" mass="74326">MSEKAPIIINDDLFLNTVSCPLKFIHITNDSLNRDTSKLYFRQRNKLHIRDAISLRFENCRHTSNSTKKAFGETTELLKEETVAITGAVIQQDKVLTRIPILVKNDKKLIIIQVHGKLRKQSEGDEIQPGIKKRSIVRYLLKAAYRLDVLKRQFPDYDVDVHLYFPNKHFKSSIDHLHLFDQASFFTRKKIKRELLELFTKVRATKAVEQIRQQIPIEQSHQYFHNESVSSAIEKIKLMIHQPHEFRGIDRHKSCKYCDFRLSRNESTEGCWRQFFSSEDINHTEKHVFELIGHGNSAESENGTFYQEEAEFSRGFDSLEKMLHQNIATIPILNRRNLQILKARDLAVPSLWIKQSMKSINDLKYPLHFLDFEAATYAIPMKKESRPYTPVYFQFSCHTLHQSGKMIHTEWLDLQDKTIHPHREFVCQLGRIPDIFEGTIMQYSPFEKQGVNRLIADFKREQKKYKKELEILEKIRTSRTDKYEHRFFDVSRIIRDYYFNEYLKDSLGLKQVLQSILKWEQSSEFSDFFDSQVNDVLFGEKGEEKGSKTFDPYKNVKDSDFSISDGSDAMNAWLSYKNGLMTDEEKSAVPEVLKKYCTLDSYALFIIFKHIKRFTGLLDSEDYILLNRNNR</sequence>
<protein>
    <submittedName>
        <fullName evidence="3">DUF2779 domain-containing protein</fullName>
    </submittedName>
</protein>
<evidence type="ECO:0000313" key="4">
    <source>
        <dbReference type="Proteomes" id="UP001165366"/>
    </source>
</evidence>
<proteinExistence type="predicted"/>
<keyword evidence="1" id="KW-0175">Coiled coil</keyword>
<reference evidence="3" key="2">
    <citation type="submission" date="2024-05" db="EMBL/GenBank/DDBJ databases">
        <title>Rhodohalobacter halophilus gen. nov., sp. nov., a moderately halophilic member of the family Balneolaceae.</title>
        <authorList>
            <person name="Xia J."/>
        </authorList>
    </citation>
    <scope>NUCLEOTIDE SEQUENCE</scope>
    <source>
        <strain evidence="3">WB101</strain>
    </source>
</reference>
<reference evidence="3" key="1">
    <citation type="submission" date="2022-01" db="EMBL/GenBank/DDBJ databases">
        <authorList>
            <person name="Wang Y."/>
        </authorList>
    </citation>
    <scope>NUCLEOTIDE SEQUENCE</scope>
    <source>
        <strain evidence="3">WB101</strain>
    </source>
</reference>
<dbReference type="Proteomes" id="UP001165366">
    <property type="component" value="Unassembled WGS sequence"/>
</dbReference>
<dbReference type="RefSeq" id="WP_237854221.1">
    <property type="nucleotide sequence ID" value="NZ_JAKLWS010000011.1"/>
</dbReference>
<dbReference type="EMBL" id="JAKLWS010000011">
    <property type="protein sequence ID" value="MCG2589014.1"/>
    <property type="molecule type" value="Genomic_DNA"/>
</dbReference>
<evidence type="ECO:0000313" key="3">
    <source>
        <dbReference type="EMBL" id="MCG2589014.1"/>
    </source>
</evidence>
<evidence type="ECO:0000259" key="2">
    <source>
        <dbReference type="Pfam" id="PF11074"/>
    </source>
</evidence>
<feature type="coiled-coil region" evidence="1">
    <location>
        <begin position="448"/>
        <end position="475"/>
    </location>
</feature>
<feature type="domain" description="DUF2779" evidence="2">
    <location>
        <begin position="368"/>
        <end position="502"/>
    </location>
</feature>